<comment type="similarity">
    <text evidence="2">Belongs to the binding-protein-dependent transport system permease family. FecCD subfamily.</text>
</comment>
<evidence type="ECO:0000313" key="10">
    <source>
        <dbReference type="Proteomes" id="UP000283458"/>
    </source>
</evidence>
<dbReference type="AlphaFoldDB" id="A0A418VQ94"/>
<evidence type="ECO:0000256" key="1">
    <source>
        <dbReference type="ARBA" id="ARBA00004651"/>
    </source>
</evidence>
<dbReference type="Proteomes" id="UP000283458">
    <property type="component" value="Unassembled WGS sequence"/>
</dbReference>
<feature type="transmembrane region" description="Helical" evidence="8">
    <location>
        <begin position="263"/>
        <end position="283"/>
    </location>
</feature>
<name>A0A418VQ94_9PROT</name>
<feature type="transmembrane region" description="Helical" evidence="8">
    <location>
        <begin position="77"/>
        <end position="98"/>
    </location>
</feature>
<evidence type="ECO:0000256" key="5">
    <source>
        <dbReference type="ARBA" id="ARBA00022692"/>
    </source>
</evidence>
<keyword evidence="4" id="KW-1003">Cell membrane</keyword>
<evidence type="ECO:0000313" key="9">
    <source>
        <dbReference type="EMBL" id="RJF78430.1"/>
    </source>
</evidence>
<feature type="transmembrane region" description="Helical" evidence="8">
    <location>
        <begin position="220"/>
        <end position="251"/>
    </location>
</feature>
<feature type="transmembrane region" description="Helical" evidence="8">
    <location>
        <begin position="289"/>
        <end position="310"/>
    </location>
</feature>
<dbReference type="Gene3D" id="1.10.3470.10">
    <property type="entry name" value="ABC transporter involved in vitamin B12 uptake, BtuC"/>
    <property type="match status" value="1"/>
</dbReference>
<dbReference type="InterPro" id="IPR037294">
    <property type="entry name" value="ABC_BtuC-like"/>
</dbReference>
<dbReference type="OrthoDB" id="9796260at2"/>
<dbReference type="EMBL" id="QYUL01000004">
    <property type="protein sequence ID" value="RJF78430.1"/>
    <property type="molecule type" value="Genomic_DNA"/>
</dbReference>
<reference evidence="9 10" key="1">
    <citation type="submission" date="2018-09" db="EMBL/GenBank/DDBJ databases">
        <authorList>
            <person name="Zhu H."/>
        </authorList>
    </citation>
    <scope>NUCLEOTIDE SEQUENCE [LARGE SCALE GENOMIC DNA]</scope>
    <source>
        <strain evidence="9 10">K2W22B-5</strain>
    </source>
</reference>
<sequence>MSAVERRVWLAAGLALLCVVLHMAVGLRGNLAFVLELRALKLLALVQVAVAVAVATVLLQTVTGNRILTPSIMGLDALYLLGQTAMVFLLGGLGFAGIDPRLKFLAALLAMVGIAAAVFLPILRRHLSLYRMLLTGALLGILFRSLTSLLARLIDPNDFAVLQGASYANFSAVRGDLLVVGCVLTAAGTVTAWRLRHALDVVALGPAAATALGIDWSRQITAILALVAMLVAVSTALVGPVVFLGLVVVALAERLTGTQRHAVLLPTAALIAVAVLVGGQTLLQHGLGGAGALGVVVEFVGGLLFLFLLATERRR</sequence>
<dbReference type="PANTHER" id="PTHR30472">
    <property type="entry name" value="FERRIC ENTEROBACTIN TRANSPORT SYSTEM PERMEASE PROTEIN"/>
    <property type="match status" value="1"/>
</dbReference>
<evidence type="ECO:0000256" key="4">
    <source>
        <dbReference type="ARBA" id="ARBA00022475"/>
    </source>
</evidence>
<comment type="subcellular location">
    <subcellularLocation>
        <location evidence="1">Cell membrane</location>
        <topology evidence="1">Multi-pass membrane protein</topology>
    </subcellularLocation>
</comment>
<protein>
    <submittedName>
        <fullName evidence="9">Iron ABC transporter permease</fullName>
    </submittedName>
</protein>
<dbReference type="GO" id="GO:0005886">
    <property type="term" value="C:plasma membrane"/>
    <property type="evidence" value="ECO:0007669"/>
    <property type="project" value="UniProtKB-SubCell"/>
</dbReference>
<organism evidence="9 10">
    <name type="scientific">Azospirillum cavernae</name>
    <dbReference type="NCBI Taxonomy" id="2320860"/>
    <lineage>
        <taxon>Bacteria</taxon>
        <taxon>Pseudomonadati</taxon>
        <taxon>Pseudomonadota</taxon>
        <taxon>Alphaproteobacteria</taxon>
        <taxon>Rhodospirillales</taxon>
        <taxon>Azospirillaceae</taxon>
        <taxon>Azospirillum</taxon>
    </lineage>
</organism>
<dbReference type="SUPFAM" id="SSF81345">
    <property type="entry name" value="ABC transporter involved in vitamin B12 uptake, BtuC"/>
    <property type="match status" value="1"/>
</dbReference>
<keyword evidence="7 8" id="KW-0472">Membrane</keyword>
<feature type="transmembrane region" description="Helical" evidence="8">
    <location>
        <begin position="104"/>
        <end position="123"/>
    </location>
</feature>
<keyword evidence="10" id="KW-1185">Reference proteome</keyword>
<evidence type="ECO:0000256" key="3">
    <source>
        <dbReference type="ARBA" id="ARBA00022448"/>
    </source>
</evidence>
<proteinExistence type="inferred from homology"/>
<dbReference type="GO" id="GO:0033214">
    <property type="term" value="P:siderophore-iron import into cell"/>
    <property type="evidence" value="ECO:0007669"/>
    <property type="project" value="TreeGrafter"/>
</dbReference>
<feature type="transmembrane region" description="Helical" evidence="8">
    <location>
        <begin position="130"/>
        <end position="151"/>
    </location>
</feature>
<dbReference type="RefSeq" id="WP_119833568.1">
    <property type="nucleotide sequence ID" value="NZ_QYUL01000004.1"/>
</dbReference>
<dbReference type="Pfam" id="PF01032">
    <property type="entry name" value="FecCD"/>
    <property type="match status" value="1"/>
</dbReference>
<feature type="transmembrane region" description="Helical" evidence="8">
    <location>
        <begin position="42"/>
        <end position="65"/>
    </location>
</feature>
<evidence type="ECO:0000256" key="6">
    <source>
        <dbReference type="ARBA" id="ARBA00022989"/>
    </source>
</evidence>
<keyword evidence="3" id="KW-0813">Transport</keyword>
<evidence type="ECO:0000256" key="8">
    <source>
        <dbReference type="SAM" id="Phobius"/>
    </source>
</evidence>
<comment type="caution">
    <text evidence="9">The sequence shown here is derived from an EMBL/GenBank/DDBJ whole genome shotgun (WGS) entry which is preliminary data.</text>
</comment>
<gene>
    <name evidence="9" type="ORF">D3877_25420</name>
</gene>
<dbReference type="InterPro" id="IPR000522">
    <property type="entry name" value="ABC_transptr_permease_BtuC"/>
</dbReference>
<keyword evidence="6 8" id="KW-1133">Transmembrane helix</keyword>
<accession>A0A418VQ94</accession>
<evidence type="ECO:0000256" key="2">
    <source>
        <dbReference type="ARBA" id="ARBA00007935"/>
    </source>
</evidence>
<dbReference type="PANTHER" id="PTHR30472:SF19">
    <property type="entry name" value="PETROBACTIN IMPORT SYSTEM PERMEASE PROTEIN YCLO"/>
    <property type="match status" value="1"/>
</dbReference>
<evidence type="ECO:0000256" key="7">
    <source>
        <dbReference type="ARBA" id="ARBA00023136"/>
    </source>
</evidence>
<keyword evidence="5 8" id="KW-0812">Transmembrane</keyword>
<dbReference type="GO" id="GO:0022857">
    <property type="term" value="F:transmembrane transporter activity"/>
    <property type="evidence" value="ECO:0007669"/>
    <property type="project" value="InterPro"/>
</dbReference>